<dbReference type="Pfam" id="PF02501">
    <property type="entry name" value="T2SSI"/>
    <property type="match status" value="1"/>
</dbReference>
<comment type="PTM">
    <text evidence="9">Cleaved by prepilin peptidase.</text>
</comment>
<evidence type="ECO:0000256" key="3">
    <source>
        <dbReference type="ARBA" id="ARBA00022475"/>
    </source>
</evidence>
<evidence type="ECO:0000256" key="7">
    <source>
        <dbReference type="ARBA" id="ARBA00022989"/>
    </source>
</evidence>
<evidence type="ECO:0000256" key="4">
    <source>
        <dbReference type="ARBA" id="ARBA00022481"/>
    </source>
</evidence>
<comment type="subcellular location">
    <subcellularLocation>
        <location evidence="1 9">Cell inner membrane</location>
        <topology evidence="1 9">Single-pass membrane protein</topology>
    </subcellularLocation>
</comment>
<gene>
    <name evidence="11" type="ORF">DFR46_0809</name>
</gene>
<evidence type="ECO:0000256" key="6">
    <source>
        <dbReference type="ARBA" id="ARBA00022692"/>
    </source>
</evidence>
<dbReference type="GO" id="GO:0005886">
    <property type="term" value="C:plasma membrane"/>
    <property type="evidence" value="ECO:0007669"/>
    <property type="project" value="UniProtKB-SubCell"/>
</dbReference>
<dbReference type="InterPro" id="IPR003413">
    <property type="entry name" value="T2SS_GspI_C"/>
</dbReference>
<comment type="caution">
    <text evidence="11">The sequence shown here is derived from an EMBL/GenBank/DDBJ whole genome shotgun (WGS) entry which is preliminary data.</text>
</comment>
<name>A0A3D9FE08_9SPHN</name>
<evidence type="ECO:0000256" key="1">
    <source>
        <dbReference type="ARBA" id="ARBA00004377"/>
    </source>
</evidence>
<keyword evidence="7 9" id="KW-1133">Transmembrane helix</keyword>
<protein>
    <recommendedName>
        <fullName evidence="9">Type II secretion system protein I</fullName>
        <shortName evidence="9">T2SS minor pseudopilin I</shortName>
    </recommendedName>
</protein>
<keyword evidence="6 9" id="KW-0812">Transmembrane</keyword>
<dbReference type="Pfam" id="PF07963">
    <property type="entry name" value="N_methyl"/>
    <property type="match status" value="1"/>
</dbReference>
<dbReference type="Gene3D" id="3.30.1300.30">
    <property type="entry name" value="GSPII I/J protein-like"/>
    <property type="match status" value="1"/>
</dbReference>
<dbReference type="OrthoDB" id="7189314at2"/>
<dbReference type="PANTHER" id="PTHR38779:SF2">
    <property type="entry name" value="TYPE II SECRETION SYSTEM PROTEIN I-RELATED"/>
    <property type="match status" value="1"/>
</dbReference>
<evidence type="ECO:0000256" key="2">
    <source>
        <dbReference type="ARBA" id="ARBA00008358"/>
    </source>
</evidence>
<dbReference type="InterPro" id="IPR010052">
    <property type="entry name" value="T2SS_protein-GspI"/>
</dbReference>
<evidence type="ECO:0000256" key="5">
    <source>
        <dbReference type="ARBA" id="ARBA00022519"/>
    </source>
</evidence>
<feature type="domain" description="Type II secretion system protein GspI C-terminal" evidence="10">
    <location>
        <begin position="47"/>
        <end position="118"/>
    </location>
</feature>
<dbReference type="NCBIfam" id="TIGR02532">
    <property type="entry name" value="IV_pilin_GFxxxE"/>
    <property type="match status" value="1"/>
</dbReference>
<keyword evidence="3" id="KW-1003">Cell membrane</keyword>
<dbReference type="RefSeq" id="WP_116235278.1">
    <property type="nucleotide sequence ID" value="NZ_QRDP01000004.1"/>
</dbReference>
<evidence type="ECO:0000313" key="12">
    <source>
        <dbReference type="Proteomes" id="UP000256310"/>
    </source>
</evidence>
<dbReference type="InterPro" id="IPR045584">
    <property type="entry name" value="Pilin-like"/>
</dbReference>
<reference evidence="11 12" key="1">
    <citation type="submission" date="2018-07" db="EMBL/GenBank/DDBJ databases">
        <title>Genomic Encyclopedia of Type Strains, Phase IV (KMG-IV): sequencing the most valuable type-strain genomes for metagenomic binning, comparative biology and taxonomic classification.</title>
        <authorList>
            <person name="Goeker M."/>
        </authorList>
    </citation>
    <scope>NUCLEOTIDE SEQUENCE [LARGE SCALE GENOMIC DNA]</scope>
    <source>
        <strain evidence="11 12">DSM 26725</strain>
    </source>
</reference>
<evidence type="ECO:0000313" key="11">
    <source>
        <dbReference type="EMBL" id="RED15802.1"/>
    </source>
</evidence>
<proteinExistence type="inferred from homology"/>
<dbReference type="SUPFAM" id="SSF54523">
    <property type="entry name" value="Pili subunits"/>
    <property type="match status" value="1"/>
</dbReference>
<keyword evidence="8 9" id="KW-0472">Membrane</keyword>
<accession>A0A3D9FE08</accession>
<organism evidence="11 12">
    <name type="scientific">Parasphingopyxis lamellibrachiae</name>
    <dbReference type="NCBI Taxonomy" id="680125"/>
    <lineage>
        <taxon>Bacteria</taxon>
        <taxon>Pseudomonadati</taxon>
        <taxon>Pseudomonadota</taxon>
        <taxon>Alphaproteobacteria</taxon>
        <taxon>Sphingomonadales</taxon>
        <taxon>Sphingomonadaceae</taxon>
        <taxon>Parasphingopyxis</taxon>
    </lineage>
</organism>
<dbReference type="InterPro" id="IPR012902">
    <property type="entry name" value="N_methyl_site"/>
</dbReference>
<evidence type="ECO:0000256" key="8">
    <source>
        <dbReference type="ARBA" id="ARBA00023136"/>
    </source>
</evidence>
<comment type="subunit">
    <text evidence="9">Type II secretion is composed of four main components: the outer membrane complex, the inner membrane complex, the cytoplasmic secretion ATPase and the periplasm-spanning pseudopilus.</text>
</comment>
<dbReference type="PROSITE" id="PS00409">
    <property type="entry name" value="PROKAR_NTER_METHYL"/>
    <property type="match status" value="1"/>
</dbReference>
<dbReference type="PANTHER" id="PTHR38779">
    <property type="entry name" value="TYPE II SECRETION SYSTEM PROTEIN I-RELATED"/>
    <property type="match status" value="1"/>
</dbReference>
<comment type="function">
    <text evidence="9">Component of the type II secretion system required for the energy-dependent secretion of extracellular factors such as proteases and toxins from the periplasm.</text>
</comment>
<evidence type="ECO:0000259" key="10">
    <source>
        <dbReference type="Pfam" id="PF02501"/>
    </source>
</evidence>
<evidence type="ECO:0000256" key="9">
    <source>
        <dbReference type="RuleBase" id="RU368030"/>
    </source>
</evidence>
<comment type="similarity">
    <text evidence="2 9">Belongs to the GSP I family.</text>
</comment>
<feature type="transmembrane region" description="Helical" evidence="9">
    <location>
        <begin position="12"/>
        <end position="33"/>
    </location>
</feature>
<dbReference type="Proteomes" id="UP000256310">
    <property type="component" value="Unassembled WGS sequence"/>
</dbReference>
<dbReference type="EMBL" id="QRDP01000004">
    <property type="protein sequence ID" value="RED15802.1"/>
    <property type="molecule type" value="Genomic_DNA"/>
</dbReference>
<dbReference type="GO" id="GO:0015627">
    <property type="term" value="C:type II protein secretion system complex"/>
    <property type="evidence" value="ECO:0007669"/>
    <property type="project" value="UniProtKB-UniRule"/>
</dbReference>
<keyword evidence="5 9" id="KW-0997">Cell inner membrane</keyword>
<keyword evidence="12" id="KW-1185">Reference proteome</keyword>
<dbReference type="GO" id="GO:0015628">
    <property type="term" value="P:protein secretion by the type II secretion system"/>
    <property type="evidence" value="ECO:0007669"/>
    <property type="project" value="UniProtKB-UniRule"/>
</dbReference>
<dbReference type="NCBIfam" id="TIGR01707">
    <property type="entry name" value="gspI"/>
    <property type="match status" value="1"/>
</dbReference>
<dbReference type="AlphaFoldDB" id="A0A3D9FE08"/>
<keyword evidence="4 9" id="KW-0488">Methylation</keyword>
<sequence length="126" mass="13367">MSRASRPSLQAGFTLLEMLVALAVFSIAALALLNLETVTVTNTNHIADRTFGQIVAHNVAVETLTDPAPPSIGTASGEEANGGRNWQWTRVTGASPEERILQIEIAVIDEAGAHAADLTIFRFAAQ</sequence>